<accession>A0AAE1TZ90</accession>
<organism evidence="1 2">
    <name type="scientific">Petrolisthes manimaculis</name>
    <dbReference type="NCBI Taxonomy" id="1843537"/>
    <lineage>
        <taxon>Eukaryota</taxon>
        <taxon>Metazoa</taxon>
        <taxon>Ecdysozoa</taxon>
        <taxon>Arthropoda</taxon>
        <taxon>Crustacea</taxon>
        <taxon>Multicrustacea</taxon>
        <taxon>Malacostraca</taxon>
        <taxon>Eumalacostraca</taxon>
        <taxon>Eucarida</taxon>
        <taxon>Decapoda</taxon>
        <taxon>Pleocyemata</taxon>
        <taxon>Anomura</taxon>
        <taxon>Galatheoidea</taxon>
        <taxon>Porcellanidae</taxon>
        <taxon>Petrolisthes</taxon>
    </lineage>
</organism>
<sequence length="95" mass="10469">MCSGGELAFGGGVVGSQEEGRSAIEQATGIMALLGPLSVRCFRNRAWQRMWRKLCVVTTLTTPTFPQLNTSHKSWHKAQLNTSHKSWHKAQVSSV</sequence>
<keyword evidence="2" id="KW-1185">Reference proteome</keyword>
<evidence type="ECO:0000313" key="2">
    <source>
        <dbReference type="Proteomes" id="UP001292094"/>
    </source>
</evidence>
<name>A0AAE1TZ90_9EUCA</name>
<evidence type="ECO:0000313" key="1">
    <source>
        <dbReference type="EMBL" id="KAK4302811.1"/>
    </source>
</evidence>
<reference evidence="1" key="1">
    <citation type="submission" date="2023-11" db="EMBL/GenBank/DDBJ databases">
        <title>Genome assemblies of two species of porcelain crab, Petrolisthes cinctipes and Petrolisthes manimaculis (Anomura: Porcellanidae).</title>
        <authorList>
            <person name="Angst P."/>
        </authorList>
    </citation>
    <scope>NUCLEOTIDE SEQUENCE</scope>
    <source>
        <strain evidence="1">PB745_02</strain>
        <tissue evidence="1">Gill</tissue>
    </source>
</reference>
<dbReference type="EMBL" id="JAWZYT010002665">
    <property type="protein sequence ID" value="KAK4302811.1"/>
    <property type="molecule type" value="Genomic_DNA"/>
</dbReference>
<gene>
    <name evidence="1" type="ORF">Pmani_025138</name>
</gene>
<proteinExistence type="predicted"/>
<dbReference type="Proteomes" id="UP001292094">
    <property type="component" value="Unassembled WGS sequence"/>
</dbReference>
<protein>
    <submittedName>
        <fullName evidence="1">Uncharacterized protein</fullName>
    </submittedName>
</protein>
<comment type="caution">
    <text evidence="1">The sequence shown here is derived from an EMBL/GenBank/DDBJ whole genome shotgun (WGS) entry which is preliminary data.</text>
</comment>
<dbReference type="AlphaFoldDB" id="A0AAE1TZ90"/>